<evidence type="ECO:0000256" key="1">
    <source>
        <dbReference type="ARBA" id="ARBA00022603"/>
    </source>
</evidence>
<comment type="caution">
    <text evidence="4">The sequence shown here is derived from an EMBL/GenBank/DDBJ whole genome shotgun (WGS) entry which is preliminary data.</text>
</comment>
<dbReference type="PANTHER" id="PTHR43861:SF1">
    <property type="entry name" value="TRANS-ACONITATE 2-METHYLTRANSFERASE"/>
    <property type="match status" value="1"/>
</dbReference>
<feature type="domain" description="Methyltransferase" evidence="3">
    <location>
        <begin position="66"/>
        <end position="153"/>
    </location>
</feature>
<gene>
    <name evidence="4" type="ORF">FIM25_03595</name>
</gene>
<keyword evidence="5" id="KW-1185">Reference proteome</keyword>
<name>A0A5Q4VF79_9BACT</name>
<evidence type="ECO:0000256" key="2">
    <source>
        <dbReference type="ARBA" id="ARBA00022679"/>
    </source>
</evidence>
<proteinExistence type="predicted"/>
<dbReference type="Proteomes" id="UP000321899">
    <property type="component" value="Unassembled WGS sequence"/>
</dbReference>
<dbReference type="CDD" id="cd02440">
    <property type="entry name" value="AdoMet_MTases"/>
    <property type="match status" value="1"/>
</dbReference>
<evidence type="ECO:0000313" key="4">
    <source>
        <dbReference type="EMBL" id="TYT75536.1"/>
    </source>
</evidence>
<dbReference type="InterPro" id="IPR041698">
    <property type="entry name" value="Methyltransf_25"/>
</dbReference>
<dbReference type="EMBL" id="VDMB01000003">
    <property type="protein sequence ID" value="TYT75536.1"/>
    <property type="molecule type" value="Genomic_DNA"/>
</dbReference>
<dbReference type="Pfam" id="PF13649">
    <property type="entry name" value="Methyltransf_25"/>
    <property type="match status" value="1"/>
</dbReference>
<dbReference type="SUPFAM" id="SSF53335">
    <property type="entry name" value="S-adenosyl-L-methionine-dependent methyltransferases"/>
    <property type="match status" value="1"/>
</dbReference>
<protein>
    <submittedName>
        <fullName evidence="4">Class I SAM-dependent methyltransferase</fullName>
    </submittedName>
</protein>
<dbReference type="PANTHER" id="PTHR43861">
    <property type="entry name" value="TRANS-ACONITATE 2-METHYLTRANSFERASE-RELATED"/>
    <property type="match status" value="1"/>
</dbReference>
<keyword evidence="2 4" id="KW-0808">Transferase</keyword>
<evidence type="ECO:0000259" key="3">
    <source>
        <dbReference type="Pfam" id="PF13649"/>
    </source>
</evidence>
<dbReference type="OrthoDB" id="9804312at2"/>
<sequence length="215" mass="24492">MPGFWSWYAFSRRRAVPTSSPDVLNEKKVIAYYRELASTFIERTLKLDSSAFLSDFVSFLPEGARVFDMGCGSGRDLKWLKAQGFHAEGLERSPELAAFARSYSGCRVWEADFENWDFKDIKADGLLFSGSLVHLPEERVISVMERLGSLLTGHGRIYVSLKEGNGTYRDKNGRIFYLWEKEKAESLWGKVGRNILFFSSQKSGAGTDWLSWVLE</sequence>
<dbReference type="AlphaFoldDB" id="A0A5Q4VF79"/>
<keyword evidence="1 4" id="KW-0489">Methyltransferase</keyword>
<accession>A0A5Q4VF79</accession>
<dbReference type="GO" id="GO:0008168">
    <property type="term" value="F:methyltransferase activity"/>
    <property type="evidence" value="ECO:0007669"/>
    <property type="project" value="UniProtKB-KW"/>
</dbReference>
<reference evidence="4 5" key="1">
    <citation type="submission" date="2019-06" db="EMBL/GenBank/DDBJ databases">
        <title>Desulfobotulus mexicanus sp. nov., a novel sulfate-reducing bacterium isolated from the sediment of an alkaline crater lake in Mexico.</title>
        <authorList>
            <person name="Hirschler-Rea A."/>
        </authorList>
    </citation>
    <scope>NUCLEOTIDE SEQUENCE [LARGE SCALE GENOMIC DNA]</scope>
    <source>
        <strain evidence="4 5">PAR22N</strain>
    </source>
</reference>
<dbReference type="GO" id="GO:0032259">
    <property type="term" value="P:methylation"/>
    <property type="evidence" value="ECO:0007669"/>
    <property type="project" value="UniProtKB-KW"/>
</dbReference>
<dbReference type="InterPro" id="IPR029063">
    <property type="entry name" value="SAM-dependent_MTases_sf"/>
</dbReference>
<dbReference type="Gene3D" id="3.40.50.150">
    <property type="entry name" value="Vaccinia Virus protein VP39"/>
    <property type="match status" value="1"/>
</dbReference>
<organism evidence="4 5">
    <name type="scientific">Desulfobotulus mexicanus</name>
    <dbReference type="NCBI Taxonomy" id="2586642"/>
    <lineage>
        <taxon>Bacteria</taxon>
        <taxon>Pseudomonadati</taxon>
        <taxon>Thermodesulfobacteriota</taxon>
        <taxon>Desulfobacteria</taxon>
        <taxon>Desulfobacterales</taxon>
        <taxon>Desulfobacteraceae</taxon>
        <taxon>Desulfobotulus</taxon>
    </lineage>
</organism>
<evidence type="ECO:0000313" key="5">
    <source>
        <dbReference type="Proteomes" id="UP000321899"/>
    </source>
</evidence>